<gene>
    <name evidence="3" type="ORF">RHODO2019_08315</name>
</gene>
<keyword evidence="4" id="KW-1185">Reference proteome</keyword>
<accession>A0ABY6P408</accession>
<dbReference type="Gene3D" id="3.10.310.10">
    <property type="entry name" value="Diaminopimelate Epimerase, Chain A, domain 1"/>
    <property type="match status" value="2"/>
</dbReference>
<keyword evidence="2" id="KW-0413">Isomerase</keyword>
<dbReference type="Pfam" id="PF02567">
    <property type="entry name" value="PhzC-PhzF"/>
    <property type="match status" value="1"/>
</dbReference>
<dbReference type="Proteomes" id="UP001164965">
    <property type="component" value="Chromosome"/>
</dbReference>
<organism evidence="3 4">
    <name type="scientific">Rhodococcus antarcticus</name>
    <dbReference type="NCBI Taxonomy" id="2987751"/>
    <lineage>
        <taxon>Bacteria</taxon>
        <taxon>Bacillati</taxon>
        <taxon>Actinomycetota</taxon>
        <taxon>Actinomycetes</taxon>
        <taxon>Mycobacteriales</taxon>
        <taxon>Nocardiaceae</taxon>
        <taxon>Rhodococcus</taxon>
    </lineage>
</organism>
<dbReference type="NCBIfam" id="TIGR00654">
    <property type="entry name" value="PhzF_family"/>
    <property type="match status" value="1"/>
</dbReference>
<dbReference type="EMBL" id="CP110615">
    <property type="protein sequence ID" value="UZJ26387.1"/>
    <property type="molecule type" value="Genomic_DNA"/>
</dbReference>
<evidence type="ECO:0000313" key="3">
    <source>
        <dbReference type="EMBL" id="UZJ26387.1"/>
    </source>
</evidence>
<dbReference type="PANTHER" id="PTHR13774">
    <property type="entry name" value="PHENAZINE BIOSYNTHESIS PROTEIN"/>
    <property type="match status" value="1"/>
</dbReference>
<name>A0ABY6P408_9NOCA</name>
<dbReference type="PANTHER" id="PTHR13774:SF17">
    <property type="entry name" value="PHENAZINE BIOSYNTHESIS-LIKE DOMAIN-CONTAINING PROTEIN"/>
    <property type="match status" value="1"/>
</dbReference>
<evidence type="ECO:0000256" key="1">
    <source>
        <dbReference type="ARBA" id="ARBA00008270"/>
    </source>
</evidence>
<evidence type="ECO:0000313" key="4">
    <source>
        <dbReference type="Proteomes" id="UP001164965"/>
    </source>
</evidence>
<sequence length="275" mass="28304">MAHVATTSITVVDAFTTTAFRGNPAAVCLLDAPADVRWMQSVAAELNLSETAFAVLRPDGDTDLRWFTPAVEVDLCGHATLATTHVLGRGATFHTRSGLLRCTVPEPGRVEMDFPAAAPTEVSVPAGLATALGTAVLSVHEGGADLLVELGSVEEVRGLTPDLGALGRLPHRGIVVTAAGGADGVDCTSRWFGPAVGVAEDPVTGSAHCALAPFWSVRTGRTTLRGHQASARGGVVDMRLELDGPHGDRVHLGGGAVTVWRGELLVAPPPGPPGQ</sequence>
<protein>
    <submittedName>
        <fullName evidence="3">PhzF family phenazine biosynthesis protein</fullName>
    </submittedName>
</protein>
<comment type="similarity">
    <text evidence="1">Belongs to the PhzF family.</text>
</comment>
<evidence type="ECO:0000256" key="2">
    <source>
        <dbReference type="ARBA" id="ARBA00023235"/>
    </source>
</evidence>
<dbReference type="InterPro" id="IPR003719">
    <property type="entry name" value="Phenazine_PhzF-like"/>
</dbReference>
<dbReference type="PIRSF" id="PIRSF016184">
    <property type="entry name" value="PhzC_PhzF"/>
    <property type="match status" value="1"/>
</dbReference>
<dbReference type="SUPFAM" id="SSF54506">
    <property type="entry name" value="Diaminopimelate epimerase-like"/>
    <property type="match status" value="1"/>
</dbReference>
<dbReference type="RefSeq" id="WP_265384491.1">
    <property type="nucleotide sequence ID" value="NZ_CP110615.1"/>
</dbReference>
<proteinExistence type="inferred from homology"/>
<reference evidence="3" key="1">
    <citation type="submission" date="2022-10" db="EMBL/GenBank/DDBJ databases">
        <title>Rhodococcus sp.75.</title>
        <authorList>
            <person name="Sun M."/>
        </authorList>
    </citation>
    <scope>NUCLEOTIDE SEQUENCE</scope>
    <source>
        <strain evidence="3">75</strain>
    </source>
</reference>